<dbReference type="EMBL" id="CP165734">
    <property type="protein sequence ID" value="XDV55269.1"/>
    <property type="molecule type" value="Genomic_DNA"/>
</dbReference>
<dbReference type="Pfam" id="PF00589">
    <property type="entry name" value="Phage_integrase"/>
    <property type="match status" value="1"/>
</dbReference>
<dbReference type="PANTHER" id="PTHR30629:SF2">
    <property type="entry name" value="PROPHAGE INTEGRASE INTS-RELATED"/>
    <property type="match status" value="1"/>
</dbReference>
<dbReference type="SUPFAM" id="SSF56349">
    <property type="entry name" value="DNA breaking-rejoining enzymes"/>
    <property type="match status" value="1"/>
</dbReference>
<dbReference type="InterPro" id="IPR011010">
    <property type="entry name" value="DNA_brk_join_enz"/>
</dbReference>
<evidence type="ECO:0000256" key="1">
    <source>
        <dbReference type="ARBA" id="ARBA00008857"/>
    </source>
</evidence>
<feature type="domain" description="Tyr recombinase" evidence="4">
    <location>
        <begin position="1"/>
        <end position="178"/>
    </location>
</feature>
<keyword evidence="2" id="KW-0229">DNA integration</keyword>
<evidence type="ECO:0000313" key="5">
    <source>
        <dbReference type="EMBL" id="XDV55269.1"/>
    </source>
</evidence>
<proteinExistence type="inferred from homology"/>
<accession>A0AB39XE39</accession>
<protein>
    <submittedName>
        <fullName evidence="5">Site-specific integrase</fullName>
    </submittedName>
</protein>
<dbReference type="PROSITE" id="PS51898">
    <property type="entry name" value="TYR_RECOMBINASE"/>
    <property type="match status" value="1"/>
</dbReference>
<organism evidence="5">
    <name type="scientific">Bradyrhizobium sp. LLZ17</name>
    <dbReference type="NCBI Taxonomy" id="3239388"/>
    <lineage>
        <taxon>Bacteria</taxon>
        <taxon>Pseudomonadati</taxon>
        <taxon>Pseudomonadota</taxon>
        <taxon>Alphaproteobacteria</taxon>
        <taxon>Hyphomicrobiales</taxon>
        <taxon>Nitrobacteraceae</taxon>
        <taxon>Bradyrhizobium</taxon>
    </lineage>
</organism>
<dbReference type="PANTHER" id="PTHR30629">
    <property type="entry name" value="PROPHAGE INTEGRASE"/>
    <property type="match status" value="1"/>
</dbReference>
<dbReference type="GO" id="GO:0003677">
    <property type="term" value="F:DNA binding"/>
    <property type="evidence" value="ECO:0007669"/>
    <property type="project" value="InterPro"/>
</dbReference>
<dbReference type="InterPro" id="IPR050808">
    <property type="entry name" value="Phage_Integrase"/>
</dbReference>
<dbReference type="InterPro" id="IPR013762">
    <property type="entry name" value="Integrase-like_cat_sf"/>
</dbReference>
<evidence type="ECO:0000256" key="3">
    <source>
        <dbReference type="ARBA" id="ARBA00023172"/>
    </source>
</evidence>
<dbReference type="GO" id="GO:0006310">
    <property type="term" value="P:DNA recombination"/>
    <property type="evidence" value="ECO:0007669"/>
    <property type="project" value="UniProtKB-KW"/>
</dbReference>
<dbReference type="AlphaFoldDB" id="A0AB39XE39"/>
<name>A0AB39XE39_9BRAD</name>
<evidence type="ECO:0000259" key="4">
    <source>
        <dbReference type="PROSITE" id="PS51898"/>
    </source>
</evidence>
<dbReference type="InterPro" id="IPR002104">
    <property type="entry name" value="Integrase_catalytic"/>
</dbReference>
<comment type="similarity">
    <text evidence="1">Belongs to the 'phage' integrase family.</text>
</comment>
<sequence length="202" mass="21731">MLTDAEIAKFWSAASAERAEFGALVKLLLLTGCRLNEVAGMTSGELSDDRMTWSIPGARTKNGRPHLVPLAPLAQQILGNVRETDTAAGQSYIFSTTDGISHVSGWSKIKARMDDRMKIPHWRLHDLRRTAATGMAEIGIAPHIVEAALNHISGAKAGVAGVYNRAQYSAEKKAALARWAQHVSGVIDGGVANVVPLGNRRR</sequence>
<reference evidence="5" key="1">
    <citation type="submission" date="2024-08" db="EMBL/GenBank/DDBJ databases">
        <authorList>
            <person name="Chaddad Z."/>
            <person name="Lamrabet M."/>
            <person name="Bouhnik O."/>
            <person name="Alami S."/>
            <person name="Wipf D."/>
            <person name="Courty P.E."/>
            <person name="Missbah El Idrissi M."/>
        </authorList>
    </citation>
    <scope>NUCLEOTIDE SEQUENCE</scope>
    <source>
        <strain evidence="5">LLZ17</strain>
    </source>
</reference>
<dbReference type="RefSeq" id="WP_369719724.1">
    <property type="nucleotide sequence ID" value="NZ_CP165734.1"/>
</dbReference>
<keyword evidence="3" id="KW-0233">DNA recombination</keyword>
<evidence type="ECO:0000256" key="2">
    <source>
        <dbReference type="ARBA" id="ARBA00022908"/>
    </source>
</evidence>
<gene>
    <name evidence="5" type="ORF">AB8Z38_20905</name>
</gene>
<dbReference type="GO" id="GO:0015074">
    <property type="term" value="P:DNA integration"/>
    <property type="evidence" value="ECO:0007669"/>
    <property type="project" value="UniProtKB-KW"/>
</dbReference>
<dbReference type="CDD" id="cd00801">
    <property type="entry name" value="INT_P4_C"/>
    <property type="match status" value="1"/>
</dbReference>
<dbReference type="Gene3D" id="1.10.443.10">
    <property type="entry name" value="Intergrase catalytic core"/>
    <property type="match status" value="1"/>
</dbReference>